<evidence type="ECO:0000313" key="3">
    <source>
        <dbReference type="Proteomes" id="UP001596312"/>
    </source>
</evidence>
<reference evidence="2 3" key="1">
    <citation type="journal article" date="2019" name="Int. J. Syst. Evol. Microbiol.">
        <title>The Global Catalogue of Microorganisms (GCM) 10K type strain sequencing project: providing services to taxonomists for standard genome sequencing and annotation.</title>
        <authorList>
            <consortium name="The Broad Institute Genomics Platform"/>
            <consortium name="The Broad Institute Genome Sequencing Center for Infectious Disease"/>
            <person name="Wu L."/>
            <person name="Ma J."/>
        </authorList>
    </citation>
    <scope>NUCLEOTIDE SEQUENCE [LARGE SCALE GENOMIC DNA]</scope>
    <source>
        <strain evidence="2 3">CGMCC 1.3240</strain>
    </source>
</reference>
<dbReference type="AlphaFoldDB" id="A0ABD5VA29"/>
<protein>
    <recommendedName>
        <fullName evidence="4">PEP-CTERM protein-sorting domain-containing protein</fullName>
    </recommendedName>
</protein>
<evidence type="ECO:0000313" key="2">
    <source>
        <dbReference type="EMBL" id="MFC6906985.1"/>
    </source>
</evidence>
<comment type="caution">
    <text evidence="2">The sequence shown here is derived from an EMBL/GenBank/DDBJ whole genome shotgun (WGS) entry which is preliminary data.</text>
</comment>
<gene>
    <name evidence="2" type="ORF">ACFQGH_17480</name>
</gene>
<organism evidence="2 3">
    <name type="scientific">Halalkalicoccus tibetensis</name>
    <dbReference type="NCBI Taxonomy" id="175632"/>
    <lineage>
        <taxon>Archaea</taxon>
        <taxon>Methanobacteriati</taxon>
        <taxon>Methanobacteriota</taxon>
        <taxon>Stenosarchaea group</taxon>
        <taxon>Halobacteria</taxon>
        <taxon>Halobacteriales</taxon>
        <taxon>Halococcaceae</taxon>
        <taxon>Halalkalicoccus</taxon>
    </lineage>
</organism>
<keyword evidence="3" id="KW-1185">Reference proteome</keyword>
<keyword evidence="1" id="KW-0812">Transmembrane</keyword>
<dbReference type="RefSeq" id="WP_340605564.1">
    <property type="nucleotide sequence ID" value="NZ_JBBMXV010000006.1"/>
</dbReference>
<proteinExistence type="predicted"/>
<evidence type="ECO:0008006" key="4">
    <source>
        <dbReference type="Google" id="ProtNLM"/>
    </source>
</evidence>
<dbReference type="EMBL" id="JBHSXQ010000006">
    <property type="protein sequence ID" value="MFC6906985.1"/>
    <property type="molecule type" value="Genomic_DNA"/>
</dbReference>
<accession>A0ABD5VA29</accession>
<keyword evidence="1" id="KW-0472">Membrane</keyword>
<keyword evidence="1" id="KW-1133">Transmembrane helix</keyword>
<name>A0ABD5VA29_9EURY</name>
<dbReference type="Proteomes" id="UP001596312">
    <property type="component" value="Unassembled WGS sequence"/>
</dbReference>
<sequence length="58" mass="6240">MNLNNKIRYVYYGGIAIGAGVVAIANSVPGNINTLIAFAFGILVFIVGNKYMIKKYGN</sequence>
<evidence type="ECO:0000256" key="1">
    <source>
        <dbReference type="SAM" id="Phobius"/>
    </source>
</evidence>
<feature type="transmembrane region" description="Helical" evidence="1">
    <location>
        <begin position="9"/>
        <end position="28"/>
    </location>
</feature>
<feature type="transmembrane region" description="Helical" evidence="1">
    <location>
        <begin position="34"/>
        <end position="53"/>
    </location>
</feature>